<accession>A0AAD3SGA0</accession>
<dbReference type="InterPro" id="IPR032795">
    <property type="entry name" value="DUF3741-assoc"/>
</dbReference>
<feature type="region of interest" description="Disordered" evidence="1">
    <location>
        <begin position="35"/>
        <end position="60"/>
    </location>
</feature>
<feature type="compositionally biased region" description="Polar residues" evidence="1">
    <location>
        <begin position="441"/>
        <end position="456"/>
    </location>
</feature>
<proteinExistence type="predicted"/>
<dbReference type="Proteomes" id="UP001279734">
    <property type="component" value="Unassembled WGS sequence"/>
</dbReference>
<dbReference type="EMBL" id="BSYO01000009">
    <property type="protein sequence ID" value="GMH10129.1"/>
    <property type="molecule type" value="Genomic_DNA"/>
</dbReference>
<evidence type="ECO:0000313" key="4">
    <source>
        <dbReference type="EMBL" id="GMH10129.1"/>
    </source>
</evidence>
<comment type="caution">
    <text evidence="4">The sequence shown here is derived from an EMBL/GenBank/DDBJ whole genome shotgun (WGS) entry which is preliminary data.</text>
</comment>
<feature type="compositionally biased region" description="Basic and acidic residues" evidence="1">
    <location>
        <begin position="35"/>
        <end position="44"/>
    </location>
</feature>
<evidence type="ECO:0000259" key="3">
    <source>
        <dbReference type="Pfam" id="PF14383"/>
    </source>
</evidence>
<evidence type="ECO:0000259" key="2">
    <source>
        <dbReference type="Pfam" id="PF12552"/>
    </source>
</evidence>
<reference evidence="4" key="1">
    <citation type="submission" date="2023-05" db="EMBL/GenBank/DDBJ databases">
        <title>Nepenthes gracilis genome sequencing.</title>
        <authorList>
            <person name="Fukushima K."/>
        </authorList>
    </citation>
    <scope>NUCLEOTIDE SEQUENCE</scope>
    <source>
        <strain evidence="4">SING2019-196</strain>
    </source>
</reference>
<evidence type="ECO:0008006" key="6">
    <source>
        <dbReference type="Google" id="ProtNLM"/>
    </source>
</evidence>
<dbReference type="Pfam" id="PF14383">
    <property type="entry name" value="VARLMGL"/>
    <property type="match status" value="1"/>
</dbReference>
<feature type="region of interest" description="Disordered" evidence="1">
    <location>
        <begin position="435"/>
        <end position="462"/>
    </location>
</feature>
<dbReference type="InterPro" id="IPR022212">
    <property type="entry name" value="DUF3741"/>
</dbReference>
<feature type="domain" description="DUF3741" evidence="3">
    <location>
        <begin position="100"/>
        <end position="121"/>
    </location>
</feature>
<evidence type="ECO:0000313" key="5">
    <source>
        <dbReference type="Proteomes" id="UP001279734"/>
    </source>
</evidence>
<feature type="compositionally biased region" description="Basic and acidic residues" evidence="1">
    <location>
        <begin position="301"/>
        <end position="312"/>
    </location>
</feature>
<feature type="compositionally biased region" description="Polar residues" evidence="1">
    <location>
        <begin position="45"/>
        <end position="60"/>
    </location>
</feature>
<evidence type="ECO:0000256" key="1">
    <source>
        <dbReference type="SAM" id="MobiDB-lite"/>
    </source>
</evidence>
<dbReference type="PANTHER" id="PTHR46836:SF8">
    <property type="entry name" value="AFADIN"/>
    <property type="match status" value="1"/>
</dbReference>
<protein>
    <recommendedName>
        <fullName evidence="6">DUF3741 domain-containing protein</fullName>
    </recommendedName>
</protein>
<name>A0AAD3SGA0_NEPGR</name>
<feature type="domain" description="DUF3741" evidence="2">
    <location>
        <begin position="201"/>
        <end position="245"/>
    </location>
</feature>
<keyword evidence="5" id="KW-1185">Reference proteome</keyword>
<gene>
    <name evidence="4" type="ORF">Nepgr_011970</name>
</gene>
<dbReference type="PANTHER" id="PTHR46836">
    <property type="entry name" value="AFADIN"/>
    <property type="match status" value="1"/>
</dbReference>
<sequence length="462" mass="51954">MDRFRRKRSHARVSSPSKVTTIIDRTSDDKRITTDKAHKGRDQITKGNNSQKFASDSGSCRTSLTTEEDLLKIHLGPRTSRTGTVMNKLLAEEISGDIESKRRSPSIIARLMGLDGLPPRQNANKQHKRITENHEQRTPYVGLHKTSNSYDNQSLRKSSKVQPRFKDVYEVMEISKVERRCSPSQVALSRRHSEDEKTFVRRKFRDAKCLYTDEKLQESKEFDDSLGALDSNKELLLKFLSQPDSMFAKHLYDLHGAHEFHYGHVRSMKSSALKHNINAIGCQSGREASGKIDISFSHKHQDGFQSHSDHGQVSDSHTSSHVPAEGKKDACPIPRRIVVLKPNIVNGQNAVKFVSSANSSCDLLSDFQMPKEIPSVRNGEAELWSKKILPDDLDISGHKSREPRELAAEITQRMRNKLSKSSFNISLSAYKGYSADESSHDLSGNDSSYCSETTGISEAPIY</sequence>
<organism evidence="4 5">
    <name type="scientific">Nepenthes gracilis</name>
    <name type="common">Slender pitcher plant</name>
    <dbReference type="NCBI Taxonomy" id="150966"/>
    <lineage>
        <taxon>Eukaryota</taxon>
        <taxon>Viridiplantae</taxon>
        <taxon>Streptophyta</taxon>
        <taxon>Embryophyta</taxon>
        <taxon>Tracheophyta</taxon>
        <taxon>Spermatophyta</taxon>
        <taxon>Magnoliopsida</taxon>
        <taxon>eudicotyledons</taxon>
        <taxon>Gunneridae</taxon>
        <taxon>Pentapetalae</taxon>
        <taxon>Caryophyllales</taxon>
        <taxon>Nepenthaceae</taxon>
        <taxon>Nepenthes</taxon>
    </lineage>
</organism>
<feature type="region of interest" description="Disordered" evidence="1">
    <location>
        <begin position="301"/>
        <end position="328"/>
    </location>
</feature>
<dbReference type="Pfam" id="PF12552">
    <property type="entry name" value="DUF3741"/>
    <property type="match status" value="1"/>
</dbReference>
<dbReference type="AlphaFoldDB" id="A0AAD3SGA0"/>